<evidence type="ECO:0000256" key="2">
    <source>
        <dbReference type="SAM" id="SignalP"/>
    </source>
</evidence>
<keyword evidence="1" id="KW-0677">Repeat</keyword>
<reference evidence="4" key="1">
    <citation type="journal article" date="2019" name="Int. J. Syst. Evol. Microbiol.">
        <title>The Global Catalogue of Microorganisms (GCM) 10K type strain sequencing project: providing services to taxonomists for standard genome sequencing and annotation.</title>
        <authorList>
            <consortium name="The Broad Institute Genomics Platform"/>
            <consortium name="The Broad Institute Genome Sequencing Center for Infectious Disease"/>
            <person name="Wu L."/>
            <person name="Ma J."/>
        </authorList>
    </citation>
    <scope>NUCLEOTIDE SEQUENCE [LARGE SCALE GENOMIC DNA]</scope>
    <source>
        <strain evidence="4">KCTC 52127</strain>
    </source>
</reference>
<proteinExistence type="predicted"/>
<comment type="caution">
    <text evidence="3">The sequence shown here is derived from an EMBL/GenBank/DDBJ whole genome shotgun (WGS) entry which is preliminary data.</text>
</comment>
<organism evidence="3 4">
    <name type="scientific">Pseudotenacibaculum haliotis</name>
    <dbReference type="NCBI Taxonomy" id="1862138"/>
    <lineage>
        <taxon>Bacteria</taxon>
        <taxon>Pseudomonadati</taxon>
        <taxon>Bacteroidota</taxon>
        <taxon>Flavobacteriia</taxon>
        <taxon>Flavobacteriales</taxon>
        <taxon>Flavobacteriaceae</taxon>
        <taxon>Pseudotenacibaculum</taxon>
    </lineage>
</organism>
<dbReference type="EMBL" id="JBHULH010000004">
    <property type="protein sequence ID" value="MFD2567506.1"/>
    <property type="molecule type" value="Genomic_DNA"/>
</dbReference>
<dbReference type="RefSeq" id="WP_379666216.1">
    <property type="nucleotide sequence ID" value="NZ_JBHULH010000004.1"/>
</dbReference>
<keyword evidence="4" id="KW-1185">Reference proteome</keyword>
<feature type="chain" id="PRO_5047502684" description="MORN repeat protein" evidence="2">
    <location>
        <begin position="19"/>
        <end position="152"/>
    </location>
</feature>
<feature type="signal peptide" evidence="2">
    <location>
        <begin position="1"/>
        <end position="18"/>
    </location>
</feature>
<evidence type="ECO:0008006" key="5">
    <source>
        <dbReference type="Google" id="ProtNLM"/>
    </source>
</evidence>
<dbReference type="Proteomes" id="UP001597508">
    <property type="component" value="Unassembled WGS sequence"/>
</dbReference>
<protein>
    <recommendedName>
        <fullName evidence="5">MORN repeat protein</fullName>
    </recommendedName>
</protein>
<dbReference type="Gene3D" id="2.20.110.10">
    <property type="entry name" value="Histone H3 K4-specific methyltransferase SET7/9 N-terminal domain"/>
    <property type="match status" value="2"/>
</dbReference>
<name>A0ABW5LTV4_9FLAO</name>
<accession>A0ABW5LTV4</accession>
<evidence type="ECO:0000256" key="1">
    <source>
        <dbReference type="ARBA" id="ARBA00022737"/>
    </source>
</evidence>
<evidence type="ECO:0000313" key="4">
    <source>
        <dbReference type="Proteomes" id="UP001597508"/>
    </source>
</evidence>
<dbReference type="PANTHER" id="PTHR43215:SF14">
    <property type="entry name" value="RADIAL SPOKE HEAD 1 HOMOLOG"/>
    <property type="match status" value="1"/>
</dbReference>
<evidence type="ECO:0000313" key="3">
    <source>
        <dbReference type="EMBL" id="MFD2567506.1"/>
    </source>
</evidence>
<dbReference type="InterPro" id="IPR003409">
    <property type="entry name" value="MORN"/>
</dbReference>
<dbReference type="Pfam" id="PF02493">
    <property type="entry name" value="MORN"/>
    <property type="match status" value="3"/>
</dbReference>
<dbReference type="SUPFAM" id="SSF82185">
    <property type="entry name" value="Histone H3 K4-specific methyltransferase SET7/9 N-terminal domain"/>
    <property type="match status" value="1"/>
</dbReference>
<sequence length="152" mass="17257">MKKTIFLFLLGFSFLSYGQKMNPINTKVTKLITDGWHQFELNGATYDVKVLKHRFVRGNIKWLDGATYSGGLGSSGIHGKGTYTWPNGMRYEGSIKNNKKHGWGTLYLNNGTKFNGKWKENRKHGKGKLFDAQGNVIKEGVWEEGKLIKEVK</sequence>
<dbReference type="SMART" id="SM00698">
    <property type="entry name" value="MORN"/>
    <property type="match status" value="3"/>
</dbReference>
<gene>
    <name evidence="3" type="ORF">ACFSRZ_08980</name>
</gene>
<keyword evidence="2" id="KW-0732">Signal</keyword>
<dbReference type="PANTHER" id="PTHR43215">
    <property type="entry name" value="RADIAL SPOKE HEAD 1 HOMOLOG"/>
    <property type="match status" value="1"/>
</dbReference>